<comment type="similarity">
    <text evidence="2 9">Belongs to the peptidase M1 family.</text>
</comment>
<dbReference type="EMBL" id="AQGV01000012">
    <property type="protein sequence ID" value="MBE0368345.1"/>
    <property type="molecule type" value="Genomic_DNA"/>
</dbReference>
<dbReference type="RefSeq" id="WP_192507641.1">
    <property type="nucleotide sequence ID" value="NZ_AQGV01000012.1"/>
</dbReference>
<dbReference type="InterPro" id="IPR045357">
    <property type="entry name" value="Aminopeptidase_N-like_N"/>
</dbReference>
<dbReference type="Gene3D" id="1.25.50.20">
    <property type="match status" value="1"/>
</dbReference>
<evidence type="ECO:0000259" key="11">
    <source>
        <dbReference type="Pfam" id="PF11838"/>
    </source>
</evidence>
<keyword evidence="8 9" id="KW-0482">Metalloprotease</keyword>
<dbReference type="InterPro" id="IPR001930">
    <property type="entry name" value="Peptidase_M1"/>
</dbReference>
<keyword evidence="5 9" id="KW-0479">Metal-binding</keyword>
<feature type="domain" description="Aminopeptidase N-like N-terminal" evidence="12">
    <location>
        <begin position="36"/>
        <end position="209"/>
    </location>
</feature>
<evidence type="ECO:0000256" key="3">
    <source>
        <dbReference type="ARBA" id="ARBA00022438"/>
    </source>
</evidence>
<dbReference type="SUPFAM" id="SSF63737">
    <property type="entry name" value="Leukotriene A4 hydrolase N-terminal domain"/>
    <property type="match status" value="1"/>
</dbReference>
<sequence>MSTRDVLCTLFYIAALLIKLEHVEAAEYKLGHYVTPEQQKIVLHLNPNIDEYRGTTEILIHIKSAVSAIKLYSKKLNIRRATLTLNAEEPIGLVASEPNKYDIIELTATQKIERGHYLLSVQFSGNYNRDMTGLYQFYDQGHYLATQFQAMQARTVFPSFDEPEFKIPFQITIIAPSAFDVISNTPIKFIDEKDGYNTHHFKETRPINTDVIAFSVGKFKSLIIKGLPVSSVIYTTQGADNHYEHVARVIPKLFNYIQCYFSIKFPYQKLDFLVLPAYEGAGMENVGLVTLNKAWITSPSEVSKSKRYAQYKLLAHEIIHMWFGNLVTMRWWDDLWLNESFSEWLARKMVTTHYTEFENNLDLPQLESFWDDTPTSRPIKRTMRTVDDYHSIGQVVYTKGSSVIAMVEQYVGESAFRLAVISYIKQFYGRNVSYSEFIAHIEAHAKRPVADIFDSFLKQPSYPFVSVTRKNNQLIITQRPFTELGSEPVRELNSTNKAPYWHIPLQLKFFTHRGVIIQPVVLNETELTVPLPKGTFAVFPDAYGLGYYRYTSYFDDTVSDAGNETWINLLSDIEKQSLMANNQALVRGGYRSYADALTLQLQMINNKSVNQELVVEGLRTLNNDFYDVVPPRLYEPHASYIIEKLSPILNARRWYRDNSDASANSELKSISLIFLGAKLRDNDAINFAKTHYQAILTKQSQLDIELQNAVLNVIASTSGKKEFNQFMAVYKTSKNEALKKRLIRYMGYFSFEGAVHMYYAFLFSKDVRKEAFKGYYLQYPIYNPKNRTSAINYLEKNINKLFEKSSPEEQQWQPYSFATVCSIELKDRINKLFSSYIDKIDGLKSKLANVNHMITQCDVAQKAQYERLVDLFSVKEN</sequence>
<dbReference type="InterPro" id="IPR050344">
    <property type="entry name" value="Peptidase_M1_aminopeptidases"/>
</dbReference>
<dbReference type="InterPro" id="IPR027268">
    <property type="entry name" value="Peptidase_M4/M1_CTD_sf"/>
</dbReference>
<comment type="cofactor">
    <cofactor evidence="9">
        <name>Zn(2+)</name>
        <dbReference type="ChEBI" id="CHEBI:29105"/>
    </cofactor>
    <text evidence="9">Binds 1 zinc ion per subunit.</text>
</comment>
<dbReference type="InterPro" id="IPR014782">
    <property type="entry name" value="Peptidase_M1_dom"/>
</dbReference>
<keyword evidence="14" id="KW-1185">Reference proteome</keyword>
<evidence type="ECO:0000256" key="9">
    <source>
        <dbReference type="RuleBase" id="RU364040"/>
    </source>
</evidence>
<reference evidence="13 14" key="1">
    <citation type="submission" date="2015-03" db="EMBL/GenBank/DDBJ databases">
        <title>Genome sequence of Pseudoalteromonas aurantia.</title>
        <authorList>
            <person name="Xie B.-B."/>
            <person name="Rong J.-C."/>
            <person name="Qin Q.-L."/>
            <person name="Zhang Y.-Z."/>
        </authorList>
    </citation>
    <scope>NUCLEOTIDE SEQUENCE [LARGE SCALE GENOMIC DNA]</scope>
    <source>
        <strain evidence="13 14">208</strain>
    </source>
</reference>
<dbReference type="InterPro" id="IPR042097">
    <property type="entry name" value="Aminopeptidase_N-like_N_sf"/>
</dbReference>
<accession>A0ABR9EDL1</accession>
<comment type="catalytic activity">
    <reaction evidence="1">
        <text>Release of an N-terminal amino acid, Xaa-|-Yaa- from a peptide, amide or arylamide. Xaa is preferably Ala, but may be most amino acids including Pro (slow action). When a terminal hydrophobic residue is followed by a prolyl residue, the two may be released as an intact Xaa-Pro dipeptide.</text>
        <dbReference type="EC" id="3.4.11.2"/>
    </reaction>
</comment>
<dbReference type="Gene3D" id="1.10.390.10">
    <property type="entry name" value="Neutral Protease Domain 2"/>
    <property type="match status" value="1"/>
</dbReference>
<evidence type="ECO:0000256" key="5">
    <source>
        <dbReference type="ARBA" id="ARBA00022723"/>
    </source>
</evidence>
<feature type="domain" description="ERAP1-like C-terminal" evidence="11">
    <location>
        <begin position="543"/>
        <end position="845"/>
    </location>
</feature>
<evidence type="ECO:0000256" key="2">
    <source>
        <dbReference type="ARBA" id="ARBA00010136"/>
    </source>
</evidence>
<dbReference type="InterPro" id="IPR034016">
    <property type="entry name" value="M1_APN-typ"/>
</dbReference>
<gene>
    <name evidence="13" type="ORF">PAUR_a1926</name>
</gene>
<dbReference type="CDD" id="cd09601">
    <property type="entry name" value="M1_APN-Q_like"/>
    <property type="match status" value="1"/>
</dbReference>
<keyword evidence="6 9" id="KW-0378">Hydrolase</keyword>
<evidence type="ECO:0000313" key="13">
    <source>
        <dbReference type="EMBL" id="MBE0368345.1"/>
    </source>
</evidence>
<dbReference type="EC" id="3.4.11.-" evidence="9"/>
<dbReference type="PRINTS" id="PR00756">
    <property type="entry name" value="ALADIPTASE"/>
</dbReference>
<evidence type="ECO:0000256" key="8">
    <source>
        <dbReference type="ARBA" id="ARBA00023049"/>
    </source>
</evidence>
<keyword evidence="4 9" id="KW-0645">Protease</keyword>
<keyword evidence="7 9" id="KW-0862">Zinc</keyword>
<dbReference type="Proteomes" id="UP000615755">
    <property type="component" value="Unassembled WGS sequence"/>
</dbReference>
<protein>
    <recommendedName>
        <fullName evidence="9">Aminopeptidase</fullName>
        <ecNumber evidence="9">3.4.11.-</ecNumber>
    </recommendedName>
</protein>
<dbReference type="SUPFAM" id="SSF55486">
    <property type="entry name" value="Metalloproteases ('zincins'), catalytic domain"/>
    <property type="match status" value="1"/>
</dbReference>
<evidence type="ECO:0000259" key="12">
    <source>
        <dbReference type="Pfam" id="PF17900"/>
    </source>
</evidence>
<dbReference type="PANTHER" id="PTHR11533">
    <property type="entry name" value="PROTEASE M1 ZINC METALLOPROTEASE"/>
    <property type="match status" value="1"/>
</dbReference>
<keyword evidence="3 9" id="KW-0031">Aminopeptidase</keyword>
<organism evidence="13 14">
    <name type="scientific">Pseudoalteromonas aurantia 208</name>
    <dbReference type="NCBI Taxonomy" id="1314867"/>
    <lineage>
        <taxon>Bacteria</taxon>
        <taxon>Pseudomonadati</taxon>
        <taxon>Pseudomonadota</taxon>
        <taxon>Gammaproteobacteria</taxon>
        <taxon>Alteromonadales</taxon>
        <taxon>Pseudoalteromonadaceae</taxon>
        <taxon>Pseudoalteromonas</taxon>
    </lineage>
</organism>
<evidence type="ECO:0000256" key="4">
    <source>
        <dbReference type="ARBA" id="ARBA00022670"/>
    </source>
</evidence>
<dbReference type="Pfam" id="PF17900">
    <property type="entry name" value="Peptidase_M1_N"/>
    <property type="match status" value="1"/>
</dbReference>
<dbReference type="Pfam" id="PF01433">
    <property type="entry name" value="Peptidase_M1"/>
    <property type="match status" value="1"/>
</dbReference>
<dbReference type="Pfam" id="PF11838">
    <property type="entry name" value="ERAP1_C"/>
    <property type="match status" value="1"/>
</dbReference>
<name>A0ABR9EDL1_9GAMM</name>
<comment type="caution">
    <text evidence="13">The sequence shown here is derived from an EMBL/GenBank/DDBJ whole genome shotgun (WGS) entry which is preliminary data.</text>
</comment>
<evidence type="ECO:0000256" key="6">
    <source>
        <dbReference type="ARBA" id="ARBA00022801"/>
    </source>
</evidence>
<dbReference type="Gene3D" id="2.60.40.1910">
    <property type="match status" value="1"/>
</dbReference>
<feature type="domain" description="Peptidase M1 membrane alanine aminopeptidase" evidence="10">
    <location>
        <begin position="251"/>
        <end position="456"/>
    </location>
</feature>
<evidence type="ECO:0000313" key="14">
    <source>
        <dbReference type="Proteomes" id="UP000615755"/>
    </source>
</evidence>
<evidence type="ECO:0000256" key="7">
    <source>
        <dbReference type="ARBA" id="ARBA00022833"/>
    </source>
</evidence>
<proteinExistence type="inferred from homology"/>
<dbReference type="PANTHER" id="PTHR11533:SF174">
    <property type="entry name" value="PUROMYCIN-SENSITIVE AMINOPEPTIDASE-RELATED"/>
    <property type="match status" value="1"/>
</dbReference>
<evidence type="ECO:0000256" key="1">
    <source>
        <dbReference type="ARBA" id="ARBA00000098"/>
    </source>
</evidence>
<dbReference type="InterPro" id="IPR024571">
    <property type="entry name" value="ERAP1-like_C_dom"/>
</dbReference>
<dbReference type="Gene3D" id="2.60.40.1730">
    <property type="entry name" value="tricorn interacting facor f3 domain"/>
    <property type="match status" value="1"/>
</dbReference>
<evidence type="ECO:0000259" key="10">
    <source>
        <dbReference type="Pfam" id="PF01433"/>
    </source>
</evidence>